<comment type="caution">
    <text evidence="2">The sequence shown here is derived from an EMBL/GenBank/DDBJ whole genome shotgun (WGS) entry which is preliminary data.</text>
</comment>
<keyword evidence="3" id="KW-1185">Reference proteome</keyword>
<feature type="compositionally biased region" description="Basic and acidic residues" evidence="1">
    <location>
        <begin position="347"/>
        <end position="356"/>
    </location>
</feature>
<proteinExistence type="predicted"/>
<evidence type="ECO:0000256" key="1">
    <source>
        <dbReference type="SAM" id="MobiDB-lite"/>
    </source>
</evidence>
<dbReference type="OrthoDB" id="9776217at2"/>
<name>A0A3A8KAA6_9BACT</name>
<dbReference type="Gene3D" id="3.40.50.300">
    <property type="entry name" value="P-loop containing nucleotide triphosphate hydrolases"/>
    <property type="match status" value="1"/>
</dbReference>
<dbReference type="SUPFAM" id="SSF52540">
    <property type="entry name" value="P-loop containing nucleoside triphosphate hydrolases"/>
    <property type="match status" value="1"/>
</dbReference>
<dbReference type="AlphaFoldDB" id="A0A3A8KAA6"/>
<dbReference type="RefSeq" id="WP_120602147.1">
    <property type="nucleotide sequence ID" value="NZ_RAWE01000022.1"/>
</dbReference>
<reference evidence="3" key="1">
    <citation type="submission" date="2018-09" db="EMBL/GenBank/DDBJ databases">
        <authorList>
            <person name="Livingstone P.G."/>
            <person name="Whitworth D.E."/>
        </authorList>
    </citation>
    <scope>NUCLEOTIDE SEQUENCE [LARGE SCALE GENOMIC DNA]</scope>
    <source>
        <strain evidence="3">CA043D</strain>
    </source>
</reference>
<evidence type="ECO:0000313" key="3">
    <source>
        <dbReference type="Proteomes" id="UP000268313"/>
    </source>
</evidence>
<accession>A0A3A8KAA6</accession>
<dbReference type="EMBL" id="RAWE01000022">
    <property type="protein sequence ID" value="RKH05093.1"/>
    <property type="molecule type" value="Genomic_DNA"/>
</dbReference>
<feature type="region of interest" description="Disordered" evidence="1">
    <location>
        <begin position="333"/>
        <end position="356"/>
    </location>
</feature>
<organism evidence="2 3">
    <name type="scientific">Corallococcus carmarthensis</name>
    <dbReference type="NCBI Taxonomy" id="2316728"/>
    <lineage>
        <taxon>Bacteria</taxon>
        <taxon>Pseudomonadati</taxon>
        <taxon>Myxococcota</taxon>
        <taxon>Myxococcia</taxon>
        <taxon>Myxococcales</taxon>
        <taxon>Cystobacterineae</taxon>
        <taxon>Myxococcaceae</taxon>
        <taxon>Corallococcus</taxon>
    </lineage>
</organism>
<dbReference type="Proteomes" id="UP000268313">
    <property type="component" value="Unassembled WGS sequence"/>
</dbReference>
<evidence type="ECO:0000313" key="2">
    <source>
        <dbReference type="EMBL" id="RKH05093.1"/>
    </source>
</evidence>
<sequence length="356" mass="39768">MSTCNTPESEAPMHVSLRERVRALARAHRDESRQLAAEGRALILCPPDCPGARPGVEHAHTWWDMWRLREVAEYECQLRRSREEGEAQARVDVPAHLARMGVGIRHVQGLHTLDETRDTLRAVRAWLAQPRPTLPPDEHHLEVRQGTMPHPWLLLMGPPDTGKTQAAVVALAAFVRAYPWGRASGGGRPALPGLFLAAGEFASMDVFSQAGRERLEDVRRAQLLVLDDVGTERLGDVGLGLLHDVLDARYRDRRRTVLTTHLGRKDFLARFDGWKPSLCGVPLPGGLECEVEAEMGWRHCPRHRSPGLDAERTPPGRLERRLRESAFVLQVGGKAPSLSRAGSELWEGSRGRHDRQ</sequence>
<dbReference type="InterPro" id="IPR027417">
    <property type="entry name" value="P-loop_NTPase"/>
</dbReference>
<gene>
    <name evidence="2" type="ORF">D7X32_09260</name>
</gene>
<protein>
    <submittedName>
        <fullName evidence="2">Uncharacterized protein</fullName>
    </submittedName>
</protein>